<proteinExistence type="predicted"/>
<comment type="caution">
    <text evidence="1">The sequence shown here is derived from an EMBL/GenBank/DDBJ whole genome shotgun (WGS) entry which is preliminary data.</text>
</comment>
<protein>
    <recommendedName>
        <fullName evidence="3">DUF1876 domain-containing protein</fullName>
    </recommendedName>
</protein>
<gene>
    <name evidence="1" type="ORF">HEB94_006572</name>
</gene>
<dbReference type="AlphaFoldDB" id="A0A927RCB6"/>
<sequence>MSDTKQTTKHWNVEISIDEENGQTRAEAFLVSPDKERLTGMGRARCNPADADVPKIGDELAVARALAELSHRLLHTAADDIEGITAQPARLDY</sequence>
<keyword evidence="2" id="KW-1185">Reference proteome</keyword>
<dbReference type="Proteomes" id="UP000638648">
    <property type="component" value="Unassembled WGS sequence"/>
</dbReference>
<reference evidence="1" key="1">
    <citation type="submission" date="2020-10" db="EMBL/GenBank/DDBJ databases">
        <title>Sequencing the genomes of 1000 actinobacteria strains.</title>
        <authorList>
            <person name="Klenk H.-P."/>
        </authorList>
    </citation>
    <scope>NUCLEOTIDE SEQUENCE</scope>
    <source>
        <strain evidence="1">DSM 45354</strain>
    </source>
</reference>
<name>A0A927RCB6_9ACTN</name>
<dbReference type="InterPro" id="IPR015057">
    <property type="entry name" value="Rv2632c-like"/>
</dbReference>
<evidence type="ECO:0000313" key="2">
    <source>
        <dbReference type="Proteomes" id="UP000638648"/>
    </source>
</evidence>
<dbReference type="Pfam" id="PF08962">
    <property type="entry name" value="Rv2632c-like"/>
    <property type="match status" value="1"/>
</dbReference>
<accession>A0A927RCB6</accession>
<dbReference type="InterPro" id="IPR038070">
    <property type="entry name" value="Rv2632c-like_sf"/>
</dbReference>
<evidence type="ECO:0008006" key="3">
    <source>
        <dbReference type="Google" id="ProtNLM"/>
    </source>
</evidence>
<dbReference type="Gene3D" id="3.30.160.240">
    <property type="entry name" value="Rv1738"/>
    <property type="match status" value="1"/>
</dbReference>
<dbReference type="RefSeq" id="WP_192753255.1">
    <property type="nucleotide sequence ID" value="NZ_BAABJL010000163.1"/>
</dbReference>
<organism evidence="1 2">
    <name type="scientific">Actinopolymorpha pittospori</name>
    <dbReference type="NCBI Taxonomy" id="648752"/>
    <lineage>
        <taxon>Bacteria</taxon>
        <taxon>Bacillati</taxon>
        <taxon>Actinomycetota</taxon>
        <taxon>Actinomycetes</taxon>
        <taxon>Propionibacteriales</taxon>
        <taxon>Actinopolymorphaceae</taxon>
        <taxon>Actinopolymorpha</taxon>
    </lineage>
</organism>
<evidence type="ECO:0000313" key="1">
    <source>
        <dbReference type="EMBL" id="MBE1609724.1"/>
    </source>
</evidence>
<dbReference type="SUPFAM" id="SSF143212">
    <property type="entry name" value="Rv2632c-like"/>
    <property type="match status" value="1"/>
</dbReference>
<dbReference type="EMBL" id="JADBEM010000001">
    <property type="protein sequence ID" value="MBE1609724.1"/>
    <property type="molecule type" value="Genomic_DNA"/>
</dbReference>